<comment type="caution">
    <text evidence="2">The sequence shown here is derived from an EMBL/GenBank/DDBJ whole genome shotgun (WGS) entry which is preliminary data.</text>
</comment>
<dbReference type="Proteomes" id="UP000175706">
    <property type="component" value="Unassembled WGS sequence"/>
</dbReference>
<dbReference type="InterPro" id="IPR032675">
    <property type="entry name" value="LRR_dom_sf"/>
</dbReference>
<reference evidence="2 3" key="1">
    <citation type="submission" date="2016-05" db="EMBL/GenBank/DDBJ databases">
        <title>Bacillus thuringiensis and Bacillus weihenstephanensis as novel biocontrol agents of wilt causing Verticillium species.</title>
        <authorList>
            <person name="Hollensteiner J."/>
            <person name="Wemheuer F."/>
            <person name="Harting R."/>
            <person name="Kolarzyk A."/>
            <person name="Diaz-Valerio S."/>
            <person name="Poehlein A."/>
            <person name="Brzuszkiewicz E."/>
            <person name="Nesemann K."/>
            <person name="Braus-Stromeyer S."/>
            <person name="Braus G."/>
            <person name="Daniel R."/>
            <person name="Liesegang H."/>
        </authorList>
    </citation>
    <scope>NUCLEOTIDE SEQUENCE [LARGE SCALE GENOMIC DNA]</scope>
    <source>
        <strain evidence="2 3">GOE8</strain>
    </source>
</reference>
<dbReference type="InterPro" id="IPR018958">
    <property type="entry name" value="Knr4/Smi1-like_dom"/>
</dbReference>
<proteinExistence type="predicted"/>
<evidence type="ECO:0000313" key="3">
    <source>
        <dbReference type="Proteomes" id="UP000175706"/>
    </source>
</evidence>
<dbReference type="Gene3D" id="3.80.10.10">
    <property type="entry name" value="Ribonuclease Inhibitor"/>
    <property type="match status" value="1"/>
</dbReference>
<accession>A0A1E8B854</accession>
<name>A0A1E8B854_BACMY</name>
<evidence type="ECO:0000259" key="1">
    <source>
        <dbReference type="SMART" id="SM00860"/>
    </source>
</evidence>
<dbReference type="AlphaFoldDB" id="A0A1E8B854"/>
<dbReference type="Pfam" id="PF09346">
    <property type="entry name" value="SMI1_KNR4"/>
    <property type="match status" value="1"/>
</dbReference>
<gene>
    <name evidence="2" type="ORF">BWGOE8_23790</name>
</gene>
<dbReference type="PROSITE" id="PS51450">
    <property type="entry name" value="LRR"/>
    <property type="match status" value="1"/>
</dbReference>
<dbReference type="SUPFAM" id="SSF52058">
    <property type="entry name" value="L domain-like"/>
    <property type="match status" value="1"/>
</dbReference>
<dbReference type="PANTHER" id="PTHR47432:SF1">
    <property type="entry name" value="CELL WALL ASSEMBLY REGULATOR SMI1"/>
    <property type="match status" value="1"/>
</dbReference>
<protein>
    <recommendedName>
        <fullName evidence="1">Knr4/Smi1-like domain-containing protein</fullName>
    </recommendedName>
</protein>
<dbReference type="InterPro" id="IPR001611">
    <property type="entry name" value="Leu-rich_rpt"/>
</dbReference>
<evidence type="ECO:0000313" key="2">
    <source>
        <dbReference type="EMBL" id="OFD79956.1"/>
    </source>
</evidence>
<dbReference type="PATRIC" id="fig|86662.25.peg.2396"/>
<sequence>MNKTILKELEVELKNHFKPFLNAPATIEEIKYVESEMGISFPDELRMLYLAHNGEVKSGPGLFFGLPFLSLDEVLDEWRIWKKVEDGEPFDFDAYSIPTNYIKEKYANKKWIPISNDAGGNNIAIDVDPDKKGKIGQVINFGRDEEVKYVIANRISDFLLFILQTLKDENFTIHREEDYLYWSYGASDNIHFLDVLFNIELPVLHPNFIFQSEKNVKDWYDGLDGKWKNIVGSFERASKFIREKRLYLGGNELVDVSPLQMCTEVRELILTGNEIKDINGLKRMTSLKKLYLVNNPVQDLTPIVHLQYLEEMNIKKTSVNNLSALVDIPSLKKLDISNTEIKDFSLLPQFRKLESLSVHISNREQLYAISKVDALKHLRILGLENVNEVDLLVLQNLNKLITIEFENSIIDNFNCFKDNTALQNIKLKDTNVKNGTVLGQLKGLKELELDGAAIENLEKVCCSNSLETFIGSFAQFNMLKDSFSRKIDFSSIIGEMSEEESEIWYQHLSD</sequence>
<dbReference type="SMART" id="SM00860">
    <property type="entry name" value="SMI1_KNR4"/>
    <property type="match status" value="1"/>
</dbReference>
<dbReference type="RefSeq" id="WP_070142700.1">
    <property type="nucleotide sequence ID" value="NZ_LXLT01000026.1"/>
</dbReference>
<feature type="domain" description="Knr4/Smi1-like" evidence="1">
    <location>
        <begin position="24"/>
        <end position="164"/>
    </location>
</feature>
<dbReference type="InterPro" id="IPR037883">
    <property type="entry name" value="Knr4/Smi1-like_sf"/>
</dbReference>
<dbReference type="InterPro" id="IPR051873">
    <property type="entry name" value="KNR4/SMI1_regulator"/>
</dbReference>
<dbReference type="PANTHER" id="PTHR47432">
    <property type="entry name" value="CELL WALL ASSEMBLY REGULATOR SMI1"/>
    <property type="match status" value="1"/>
</dbReference>
<dbReference type="Gene3D" id="3.40.1580.10">
    <property type="entry name" value="SMI1/KNR4-like"/>
    <property type="match status" value="1"/>
</dbReference>
<dbReference type="SUPFAM" id="SSF160631">
    <property type="entry name" value="SMI1/KNR4-like"/>
    <property type="match status" value="1"/>
</dbReference>
<organism evidence="2 3">
    <name type="scientific">Bacillus mycoides</name>
    <dbReference type="NCBI Taxonomy" id="1405"/>
    <lineage>
        <taxon>Bacteria</taxon>
        <taxon>Bacillati</taxon>
        <taxon>Bacillota</taxon>
        <taxon>Bacilli</taxon>
        <taxon>Bacillales</taxon>
        <taxon>Bacillaceae</taxon>
        <taxon>Bacillus</taxon>
        <taxon>Bacillus cereus group</taxon>
    </lineage>
</organism>
<dbReference type="EMBL" id="LXLT01000026">
    <property type="protein sequence ID" value="OFD79956.1"/>
    <property type="molecule type" value="Genomic_DNA"/>
</dbReference>